<organism evidence="1 2">
    <name type="scientific">Pleurodeles waltl</name>
    <name type="common">Iberian ribbed newt</name>
    <dbReference type="NCBI Taxonomy" id="8319"/>
    <lineage>
        <taxon>Eukaryota</taxon>
        <taxon>Metazoa</taxon>
        <taxon>Chordata</taxon>
        <taxon>Craniata</taxon>
        <taxon>Vertebrata</taxon>
        <taxon>Euteleostomi</taxon>
        <taxon>Amphibia</taxon>
        <taxon>Batrachia</taxon>
        <taxon>Caudata</taxon>
        <taxon>Salamandroidea</taxon>
        <taxon>Salamandridae</taxon>
        <taxon>Pleurodelinae</taxon>
        <taxon>Pleurodeles</taxon>
    </lineage>
</organism>
<dbReference type="EMBL" id="JANPWB010000016">
    <property type="protein sequence ID" value="KAJ1081217.1"/>
    <property type="molecule type" value="Genomic_DNA"/>
</dbReference>
<reference evidence="1" key="1">
    <citation type="journal article" date="2022" name="bioRxiv">
        <title>Sequencing and chromosome-scale assembly of the giantPleurodeles waltlgenome.</title>
        <authorList>
            <person name="Brown T."/>
            <person name="Elewa A."/>
            <person name="Iarovenko S."/>
            <person name="Subramanian E."/>
            <person name="Araus A.J."/>
            <person name="Petzold A."/>
            <person name="Susuki M."/>
            <person name="Suzuki K.-i.T."/>
            <person name="Hayashi T."/>
            <person name="Toyoda A."/>
            <person name="Oliveira C."/>
            <person name="Osipova E."/>
            <person name="Leigh N.D."/>
            <person name="Simon A."/>
            <person name="Yun M.H."/>
        </authorList>
    </citation>
    <scope>NUCLEOTIDE SEQUENCE</scope>
    <source>
        <strain evidence="1">20211129_DDA</strain>
        <tissue evidence="1">Liver</tissue>
    </source>
</reference>
<dbReference type="Proteomes" id="UP001066276">
    <property type="component" value="Chromosome 12"/>
</dbReference>
<gene>
    <name evidence="1" type="ORF">NDU88_001400</name>
</gene>
<evidence type="ECO:0000313" key="1">
    <source>
        <dbReference type="EMBL" id="KAJ1081217.1"/>
    </source>
</evidence>
<keyword evidence="2" id="KW-1185">Reference proteome</keyword>
<sequence>MLPQFSRCKEGEDIPQTMGDLEDDGRLTAYVDFCTTWGLHRGWLMAYAGLAPAIRKAWKGLLQEPEAHLLNQALPYMGGEGNLINHYALLLPKTATRMGTPVLH</sequence>
<evidence type="ECO:0000313" key="2">
    <source>
        <dbReference type="Proteomes" id="UP001066276"/>
    </source>
</evidence>
<protein>
    <submittedName>
        <fullName evidence="1">Uncharacterized protein</fullName>
    </submittedName>
</protein>
<accession>A0AAV7KRD9</accession>
<proteinExistence type="predicted"/>
<feature type="non-terminal residue" evidence="1">
    <location>
        <position position="104"/>
    </location>
</feature>
<comment type="caution">
    <text evidence="1">The sequence shown here is derived from an EMBL/GenBank/DDBJ whole genome shotgun (WGS) entry which is preliminary data.</text>
</comment>
<name>A0AAV7KRD9_PLEWA</name>
<dbReference type="AlphaFoldDB" id="A0AAV7KRD9"/>